<accession>A0A076LM08</accession>
<dbReference type="KEGG" id="ete:ETEE_1278"/>
<dbReference type="HOGENOM" id="CLU_035218_0_0_6"/>
<dbReference type="GeneID" id="33938926"/>
<evidence type="ECO:0000313" key="2">
    <source>
        <dbReference type="Proteomes" id="UP000028681"/>
    </source>
</evidence>
<gene>
    <name evidence="1" type="ORF">ETEE_1278</name>
</gene>
<dbReference type="Proteomes" id="UP000028681">
    <property type="component" value="Chromosome"/>
</dbReference>
<dbReference type="SUPFAM" id="SSF52540">
    <property type="entry name" value="P-loop containing nucleoside triphosphate hydrolases"/>
    <property type="match status" value="1"/>
</dbReference>
<evidence type="ECO:0000313" key="1">
    <source>
        <dbReference type="EMBL" id="AIJ07733.1"/>
    </source>
</evidence>
<sequence length="565" mass="64967">MSIKSQEINSCIGKLANNIRAERIDYNSYLELYSGEENIRNIDNINNTVVYGRRGSGKTHLLKALSERVAYNYPDDKVFPVYIDLRRIIPLVSPEVENKEVDALLIFKYIMQEVSFNLYCNLPTLLNKNEFDSKNEALFDSKKSQLNDFFESLYLEFNGRELKKSNDLTVSEEEVKTLSGDVNISKSPSAKLSASGTVKENKQTGRRGHVSILHITNALDEILNELDLRFLMILVDEWSEIPREIQPSLAEIFKKTFSAINVVTKIAAIPNRTTLGIKTESKFFGLEEGGDIFGYPLDMRYVFEVNKNQTRDFFNDLLYKHLSSINKTAIDNLVKKEKKTKDSFINILFANVALNEILIACAGIPRDFMNLFLNSYDKFMLSSSSTAARISVKNLRLANAEWYESDKKEQVDKNDIEKKLLTEIVKEVIEKKKSMHFLIPEKYSNNKHIQNLIDLRVIHLRKSGFSHKDHPGVSYNVYSVDYGCYNSLNITKNKLDTSMLNDLNIKDLRDVRRISLEDAFFQSFMMEIGEAFRCPHCKAPIDVNHAAYKKRGLCNHCFEFVESEE</sequence>
<dbReference type="AlphaFoldDB" id="A0A076LM08"/>
<dbReference type="Pfam" id="PF24389">
    <property type="entry name" value="ORC-CDC6-like"/>
    <property type="match status" value="1"/>
</dbReference>
<dbReference type="RefSeq" id="WP_034164771.1">
    <property type="nucleotide sequence ID" value="NZ_CP006664.1"/>
</dbReference>
<dbReference type="InterPro" id="IPR056955">
    <property type="entry name" value="ORC-CDC6-like"/>
</dbReference>
<dbReference type="Gene3D" id="3.40.50.300">
    <property type="entry name" value="P-loop containing nucleotide triphosphate hydrolases"/>
    <property type="match status" value="1"/>
</dbReference>
<organism evidence="1 2">
    <name type="scientific">Edwardsiella anguillarum ET080813</name>
    <dbReference type="NCBI Taxonomy" id="667120"/>
    <lineage>
        <taxon>Bacteria</taxon>
        <taxon>Pseudomonadati</taxon>
        <taxon>Pseudomonadota</taxon>
        <taxon>Gammaproteobacteria</taxon>
        <taxon>Enterobacterales</taxon>
        <taxon>Hafniaceae</taxon>
        <taxon>Edwardsiella</taxon>
    </lineage>
</organism>
<dbReference type="EMBL" id="CP006664">
    <property type="protein sequence ID" value="AIJ07733.1"/>
    <property type="molecule type" value="Genomic_DNA"/>
</dbReference>
<proteinExistence type="predicted"/>
<name>A0A076LM08_9GAMM</name>
<protein>
    <submittedName>
        <fullName evidence="1">Uncharacterized protein</fullName>
    </submittedName>
</protein>
<dbReference type="InterPro" id="IPR027417">
    <property type="entry name" value="P-loop_NTPase"/>
</dbReference>
<reference evidence="1 2" key="1">
    <citation type="journal article" date="2012" name="PLoS ONE">
        <title>Edwardsiella comparative phylogenomics reveal the new intra/inter-species taxonomic relationships, virulence evolution and niche adaptation mechanisms.</title>
        <authorList>
            <person name="Yang M."/>
            <person name="Lv Y."/>
            <person name="Xiao J."/>
            <person name="Wu H."/>
            <person name="Zheng H."/>
            <person name="Liu Q."/>
            <person name="Zhang Y."/>
            <person name="Wang Q."/>
        </authorList>
    </citation>
    <scope>NUCLEOTIDE SEQUENCE [LARGE SCALE GENOMIC DNA]</scope>
    <source>
        <strain evidence="2">080813</strain>
    </source>
</reference>